<keyword evidence="2" id="KW-1185">Reference proteome</keyword>
<proteinExistence type="predicted"/>
<protein>
    <submittedName>
        <fullName evidence="1">Uncharacterized protein</fullName>
    </submittedName>
</protein>
<evidence type="ECO:0000313" key="2">
    <source>
        <dbReference type="Proteomes" id="UP000029393"/>
    </source>
</evidence>
<evidence type="ECO:0000313" key="1">
    <source>
        <dbReference type="EMBL" id="KFN47884.1"/>
    </source>
</evidence>
<dbReference type="RefSeq" id="WP_034210342.1">
    <property type="nucleotide sequence ID" value="NZ_AVCK01000005.1"/>
</dbReference>
<sequence>MGTIEMRGVLAVALIASSGLLTGMAALPAGLEVAQGGEGEGLFKRVMHRACLVSVAATRSDLRSAADRERECR</sequence>
<organism evidence="1 2">
    <name type="scientific">Arenimonas metalli CF5-1</name>
    <dbReference type="NCBI Taxonomy" id="1384056"/>
    <lineage>
        <taxon>Bacteria</taxon>
        <taxon>Pseudomonadati</taxon>
        <taxon>Pseudomonadota</taxon>
        <taxon>Gammaproteobacteria</taxon>
        <taxon>Lysobacterales</taxon>
        <taxon>Lysobacteraceae</taxon>
        <taxon>Arenimonas</taxon>
    </lineage>
</organism>
<comment type="caution">
    <text evidence="1">The sequence shown here is derived from an EMBL/GenBank/DDBJ whole genome shotgun (WGS) entry which is preliminary data.</text>
</comment>
<reference evidence="1 2" key="1">
    <citation type="submission" date="2013-09" db="EMBL/GenBank/DDBJ databases">
        <title>Genome sequencing of Arenimonas metalli.</title>
        <authorList>
            <person name="Chen F."/>
            <person name="Wang G."/>
        </authorList>
    </citation>
    <scope>NUCLEOTIDE SEQUENCE [LARGE SCALE GENOMIC DNA]</scope>
    <source>
        <strain evidence="1 2">CF5-1</strain>
    </source>
</reference>
<name>A0A091BAN2_9GAMM</name>
<dbReference type="Proteomes" id="UP000029393">
    <property type="component" value="Unassembled WGS sequence"/>
</dbReference>
<dbReference type="PATRIC" id="fig|1384056.3.peg.353"/>
<dbReference type="EMBL" id="AVCK01000005">
    <property type="protein sequence ID" value="KFN47884.1"/>
    <property type="molecule type" value="Genomic_DNA"/>
</dbReference>
<gene>
    <name evidence="1" type="ORF">N787_07395</name>
</gene>
<dbReference type="AlphaFoldDB" id="A0A091BAN2"/>
<accession>A0A091BAN2</accession>